<dbReference type="Gene3D" id="3.40.50.150">
    <property type="entry name" value="Vaccinia Virus protein VP39"/>
    <property type="match status" value="1"/>
</dbReference>
<organism evidence="3 4">
    <name type="scientific">Pseudonaja textilis</name>
    <name type="common">Eastern brown snake</name>
    <dbReference type="NCBI Taxonomy" id="8673"/>
    <lineage>
        <taxon>Eukaryota</taxon>
        <taxon>Metazoa</taxon>
        <taxon>Chordata</taxon>
        <taxon>Craniata</taxon>
        <taxon>Vertebrata</taxon>
        <taxon>Euteleostomi</taxon>
        <taxon>Lepidosauria</taxon>
        <taxon>Squamata</taxon>
        <taxon>Bifurcata</taxon>
        <taxon>Unidentata</taxon>
        <taxon>Episquamata</taxon>
        <taxon>Toxicofera</taxon>
        <taxon>Serpentes</taxon>
        <taxon>Colubroidea</taxon>
        <taxon>Elapidae</taxon>
        <taxon>Hydrophiinae</taxon>
        <taxon>Pseudonaja</taxon>
    </lineage>
</organism>
<dbReference type="GO" id="GO:0001649">
    <property type="term" value="P:osteoblast differentiation"/>
    <property type="evidence" value="ECO:0007669"/>
    <property type="project" value="Ensembl"/>
</dbReference>
<evidence type="ECO:0000256" key="1">
    <source>
        <dbReference type="SAM" id="Phobius"/>
    </source>
</evidence>
<gene>
    <name evidence="3" type="primary">TMT1A</name>
</gene>
<evidence type="ECO:0000259" key="2">
    <source>
        <dbReference type="Pfam" id="PF08241"/>
    </source>
</evidence>
<reference evidence="3" key="1">
    <citation type="submission" date="2025-08" db="UniProtKB">
        <authorList>
            <consortium name="Ensembl"/>
        </authorList>
    </citation>
    <scope>IDENTIFICATION</scope>
</reference>
<dbReference type="Ensembl" id="ENSPTXT00000009856.1">
    <property type="protein sequence ID" value="ENSPTXP00000009528.1"/>
    <property type="gene ID" value="ENSPTXG00000006824.1"/>
</dbReference>
<feature type="transmembrane region" description="Helical" evidence="1">
    <location>
        <begin position="12"/>
        <end position="28"/>
    </location>
</feature>
<dbReference type="GO" id="GO:0005783">
    <property type="term" value="C:endoplasmic reticulum"/>
    <property type="evidence" value="ECO:0007669"/>
    <property type="project" value="Ensembl"/>
</dbReference>
<accession>A0A670YJ34</accession>
<dbReference type="GO" id="GO:0005811">
    <property type="term" value="C:lipid droplet"/>
    <property type="evidence" value="ECO:0007669"/>
    <property type="project" value="Ensembl"/>
</dbReference>
<evidence type="ECO:0000313" key="4">
    <source>
        <dbReference type="Proteomes" id="UP000472273"/>
    </source>
</evidence>
<dbReference type="CDD" id="cd02440">
    <property type="entry name" value="AdoMet_MTases"/>
    <property type="match status" value="1"/>
</dbReference>
<dbReference type="GO" id="GO:0042476">
    <property type="term" value="P:odontogenesis"/>
    <property type="evidence" value="ECO:0007669"/>
    <property type="project" value="Ensembl"/>
</dbReference>
<dbReference type="Pfam" id="PF08241">
    <property type="entry name" value="Methyltransf_11"/>
    <property type="match status" value="1"/>
</dbReference>
<name>A0A670YJ34_PSETE</name>
<keyword evidence="1" id="KW-0472">Membrane</keyword>
<dbReference type="GO" id="GO:0018708">
    <property type="term" value="F:thiol S-methyltransferase activity"/>
    <property type="evidence" value="ECO:0007669"/>
    <property type="project" value="Ensembl"/>
</dbReference>
<keyword evidence="4" id="KW-1185">Reference proteome</keyword>
<dbReference type="InterPro" id="IPR013216">
    <property type="entry name" value="Methyltransf_11"/>
</dbReference>
<dbReference type="GO" id="GO:0001734">
    <property type="term" value="F:mRNA m(6)A methyltransferase activity"/>
    <property type="evidence" value="ECO:0007669"/>
    <property type="project" value="Ensembl"/>
</dbReference>
<dbReference type="InterPro" id="IPR052356">
    <property type="entry name" value="Thiol_S-MT"/>
</dbReference>
<keyword evidence="1" id="KW-0812">Transmembrane</keyword>
<dbReference type="PANTHER" id="PTHR45036:SF1">
    <property type="entry name" value="METHYLTRANSFERASE LIKE 7A"/>
    <property type="match status" value="1"/>
</dbReference>
<proteinExistence type="predicted"/>
<protein>
    <submittedName>
        <fullName evidence="3">Thiol methyltransferase 1A</fullName>
    </submittedName>
</protein>
<feature type="domain" description="Methyltransferase type 11" evidence="2">
    <location>
        <begin position="75"/>
        <end position="172"/>
    </location>
</feature>
<dbReference type="PANTHER" id="PTHR45036">
    <property type="entry name" value="METHYLTRANSFERASE LIKE 7B"/>
    <property type="match status" value="1"/>
</dbReference>
<dbReference type="AlphaFoldDB" id="A0A670YJ34"/>
<reference evidence="3" key="2">
    <citation type="submission" date="2025-09" db="UniProtKB">
        <authorList>
            <consortium name="Ensembl"/>
        </authorList>
    </citation>
    <scope>IDENTIFICATION</scope>
</reference>
<dbReference type="OMA" id="PLWYYFG"/>
<dbReference type="SUPFAM" id="SSF53335">
    <property type="entry name" value="S-adenosyl-L-methionine-dependent methyltransferases"/>
    <property type="match status" value="1"/>
</dbReference>
<dbReference type="GeneTree" id="ENSGT00940000154786"/>
<sequence>VKMLILVLQQCMKILILPIYVLAYFGLWDPICKKTFPFFMKKLSKSYNVKLHKEKETLFKNMQDFTDPSGKLHLLEIGVGTGTNFQFYPPNTRVTCVDYNPNFQNFLLESMAQNTHLHFDNFVVASAENLSSVPDNSVDVVVCTLVLCSVNSPRAALKEVLRVLKPGGAFYFMEHVAADRSTWTYFWQQVCDPSWRYVGDGCSLLKETWKDLENVGFSKLNLQHIIGPLFLSIVRPHIYGYALLSRSGPTHLPLHYPVHEGHSHYQRTGCEHKCSPSLPGSEVNCGLCN</sequence>
<dbReference type="InterPro" id="IPR029063">
    <property type="entry name" value="SAM-dependent_MTases_sf"/>
</dbReference>
<keyword evidence="1" id="KW-1133">Transmembrane helix</keyword>
<dbReference type="GO" id="GO:0180035">
    <property type="term" value="P:lncRNA processing"/>
    <property type="evidence" value="ECO:0007669"/>
    <property type="project" value="Ensembl"/>
</dbReference>
<dbReference type="Proteomes" id="UP000472273">
    <property type="component" value="Unplaced"/>
</dbReference>
<evidence type="ECO:0000313" key="3">
    <source>
        <dbReference type="Ensembl" id="ENSPTXP00000009528.1"/>
    </source>
</evidence>